<evidence type="ECO:0000313" key="2">
    <source>
        <dbReference type="EMBL" id="ADQ78657.1"/>
    </source>
</evidence>
<feature type="domain" description="Fe/B12 periplasmic-binding" evidence="1">
    <location>
        <begin position="62"/>
        <end position="324"/>
    </location>
</feature>
<dbReference type="HOGENOM" id="CLU_038034_13_1_10"/>
<dbReference type="PANTHER" id="PTHR30535:SF34">
    <property type="entry name" value="MOLYBDATE-BINDING PROTEIN MOLA"/>
    <property type="match status" value="1"/>
</dbReference>
<dbReference type="Gene3D" id="1.20.58.2180">
    <property type="match status" value="1"/>
</dbReference>
<dbReference type="STRING" id="694427.Palpr_0498"/>
<dbReference type="InterPro" id="IPR002491">
    <property type="entry name" value="ABC_transptr_periplasmic_BD"/>
</dbReference>
<dbReference type="Gene3D" id="3.40.50.1980">
    <property type="entry name" value="Nitrogenase molybdenum iron protein domain"/>
    <property type="match status" value="2"/>
</dbReference>
<dbReference type="Pfam" id="PF01497">
    <property type="entry name" value="Peripla_BP_2"/>
    <property type="match status" value="1"/>
</dbReference>
<organism evidence="2 3">
    <name type="scientific">Paludibacter propionicigenes (strain DSM 17365 / JCM 13257 / WB4)</name>
    <dbReference type="NCBI Taxonomy" id="694427"/>
    <lineage>
        <taxon>Bacteria</taxon>
        <taxon>Pseudomonadati</taxon>
        <taxon>Bacteroidota</taxon>
        <taxon>Bacteroidia</taxon>
        <taxon>Bacteroidales</taxon>
        <taxon>Paludibacteraceae</taxon>
        <taxon>Paludibacter</taxon>
    </lineage>
</organism>
<dbReference type="PROSITE" id="PS50983">
    <property type="entry name" value="FE_B12_PBP"/>
    <property type="match status" value="1"/>
</dbReference>
<dbReference type="eggNOG" id="COG0614">
    <property type="taxonomic scope" value="Bacteria"/>
</dbReference>
<proteinExistence type="predicted"/>
<name>E4T1R3_PALPW</name>
<dbReference type="SUPFAM" id="SSF53807">
    <property type="entry name" value="Helical backbone' metal receptor"/>
    <property type="match status" value="1"/>
</dbReference>
<dbReference type="OrthoDB" id="9787830at2"/>
<accession>E4T1R3</accession>
<dbReference type="InterPro" id="IPR050902">
    <property type="entry name" value="ABC_Transporter_SBP"/>
</dbReference>
<sequence>MIYKVNMYNFSGLRHRMQRIIGSNAGGLLLVILLFGVMVVANARTITDMAGRKVTVPDKITRVIPYDNKTNPILFSVAGNLMIAKARSMESPYLRFISKDFLSKREIDTKNAEEVIKLKPDVIIVGAFLEDRDNVSRYEAFASKINIPLVVVDLELMNLDKTYDFLGQLLGKTAEAKSCSGYIRSVYGDVEKYTKGKRVAGKAYMANDNDGLRTSPNSSNHAQLFDVMKISNAAHVSLDAKGFAQVSMEQVMAWNPDYVFCVGKGEASPYRNILKSATWRGITATKTKRVFFVPTEPYSWFDIPPSVNRILGLVWFNDLFYNQPNEITRQKVKEFYRIFYHYELMDKEYAGLYAWR</sequence>
<dbReference type="Proteomes" id="UP000008718">
    <property type="component" value="Chromosome"/>
</dbReference>
<evidence type="ECO:0000313" key="3">
    <source>
        <dbReference type="Proteomes" id="UP000008718"/>
    </source>
</evidence>
<reference evidence="2 3" key="2">
    <citation type="journal article" date="2011" name="Stand. Genomic Sci.">
        <title>Complete genome sequence of Paludibacter propionicigenes type strain (WB4).</title>
        <authorList>
            <person name="Gronow S."/>
            <person name="Munk C."/>
            <person name="Lapidus A."/>
            <person name="Nolan M."/>
            <person name="Lucas S."/>
            <person name="Hammon N."/>
            <person name="Deshpande S."/>
            <person name="Cheng J.F."/>
            <person name="Tapia R."/>
            <person name="Han C."/>
            <person name="Goodwin L."/>
            <person name="Pitluck S."/>
            <person name="Liolios K."/>
            <person name="Ivanova N."/>
            <person name="Mavromatis K."/>
            <person name="Mikhailova N."/>
            <person name="Pati A."/>
            <person name="Chen A."/>
            <person name="Palaniappan K."/>
            <person name="Land M."/>
            <person name="Hauser L."/>
            <person name="Chang Y.J."/>
            <person name="Jeffries C.D."/>
            <person name="Brambilla E."/>
            <person name="Rohde M."/>
            <person name="Goker M."/>
            <person name="Detter J.C."/>
            <person name="Woyke T."/>
            <person name="Bristow J."/>
            <person name="Eisen J.A."/>
            <person name="Markowitz V."/>
            <person name="Hugenholtz P."/>
            <person name="Kyrpides N.C."/>
            <person name="Klenk H.P."/>
        </authorList>
    </citation>
    <scope>NUCLEOTIDE SEQUENCE [LARGE SCALE GENOMIC DNA]</scope>
    <source>
        <strain evidence="3">DSM 17365 / JCM 13257 / WB4</strain>
    </source>
</reference>
<evidence type="ECO:0000259" key="1">
    <source>
        <dbReference type="PROSITE" id="PS50983"/>
    </source>
</evidence>
<dbReference type="PANTHER" id="PTHR30535">
    <property type="entry name" value="VITAMIN B12-BINDING PROTEIN"/>
    <property type="match status" value="1"/>
</dbReference>
<dbReference type="KEGG" id="ppn:Palpr_0498"/>
<dbReference type="EMBL" id="CP002345">
    <property type="protein sequence ID" value="ADQ78657.1"/>
    <property type="molecule type" value="Genomic_DNA"/>
</dbReference>
<dbReference type="AlphaFoldDB" id="E4T1R3"/>
<reference key="1">
    <citation type="submission" date="2010-11" db="EMBL/GenBank/DDBJ databases">
        <title>The complete genome of Paludibacter propionicigenes DSM 17365.</title>
        <authorList>
            <consortium name="US DOE Joint Genome Institute (JGI-PGF)"/>
            <person name="Lucas S."/>
            <person name="Copeland A."/>
            <person name="Lapidus A."/>
            <person name="Bruce D."/>
            <person name="Goodwin L."/>
            <person name="Pitluck S."/>
            <person name="Kyrpides N."/>
            <person name="Mavromatis K."/>
            <person name="Ivanova N."/>
            <person name="Munk A.C."/>
            <person name="Brettin T."/>
            <person name="Detter J.C."/>
            <person name="Han C."/>
            <person name="Tapia R."/>
            <person name="Land M."/>
            <person name="Hauser L."/>
            <person name="Markowitz V."/>
            <person name="Cheng J.-F."/>
            <person name="Hugenholtz P."/>
            <person name="Woyke T."/>
            <person name="Wu D."/>
            <person name="Gronow S."/>
            <person name="Wellnitz S."/>
            <person name="Brambilla E."/>
            <person name="Klenk H.-P."/>
            <person name="Eisen J.A."/>
        </authorList>
    </citation>
    <scope>NUCLEOTIDE SEQUENCE</scope>
    <source>
        <strain>WB4</strain>
    </source>
</reference>
<gene>
    <name evidence="2" type="ordered locus">Palpr_0498</name>
</gene>
<protein>
    <submittedName>
        <fullName evidence="2">Periplasmic binding protein</fullName>
    </submittedName>
</protein>
<keyword evidence="3" id="KW-1185">Reference proteome</keyword>